<reference evidence="2 3" key="1">
    <citation type="submission" date="2019-03" db="EMBL/GenBank/DDBJ databases">
        <title>Genomic Encyclopedia of Type Strains, Phase IV (KMG-IV): sequencing the most valuable type-strain genomes for metagenomic binning, comparative biology and taxonomic classification.</title>
        <authorList>
            <person name="Goeker M."/>
        </authorList>
    </citation>
    <scope>NUCLEOTIDE SEQUENCE [LARGE SCALE GENOMIC DNA]</scope>
    <source>
        <strain evidence="2 3">DSM 24830</strain>
    </source>
</reference>
<evidence type="ECO:0000313" key="2">
    <source>
        <dbReference type="EMBL" id="TCJ87686.1"/>
    </source>
</evidence>
<name>A0A4R1F0F7_9GAMM</name>
<dbReference type="RefSeq" id="WP_131905944.1">
    <property type="nucleotide sequence ID" value="NZ_BAAAFU010000004.1"/>
</dbReference>
<evidence type="ECO:0000259" key="1">
    <source>
        <dbReference type="Pfam" id="PF00497"/>
    </source>
</evidence>
<organism evidence="2 3">
    <name type="scientific">Cocleimonas flava</name>
    <dbReference type="NCBI Taxonomy" id="634765"/>
    <lineage>
        <taxon>Bacteria</taxon>
        <taxon>Pseudomonadati</taxon>
        <taxon>Pseudomonadota</taxon>
        <taxon>Gammaproteobacteria</taxon>
        <taxon>Thiotrichales</taxon>
        <taxon>Thiotrichaceae</taxon>
        <taxon>Cocleimonas</taxon>
    </lineage>
</organism>
<gene>
    <name evidence="2" type="ORF">EV695_2199</name>
</gene>
<dbReference type="OrthoDB" id="7677520at2"/>
<comment type="caution">
    <text evidence="2">The sequence shown here is derived from an EMBL/GenBank/DDBJ whole genome shotgun (WGS) entry which is preliminary data.</text>
</comment>
<dbReference type="Proteomes" id="UP000294887">
    <property type="component" value="Unassembled WGS sequence"/>
</dbReference>
<dbReference type="SUPFAM" id="SSF53850">
    <property type="entry name" value="Periplasmic binding protein-like II"/>
    <property type="match status" value="1"/>
</dbReference>
<dbReference type="AlphaFoldDB" id="A0A4R1F0F7"/>
<evidence type="ECO:0000313" key="3">
    <source>
        <dbReference type="Proteomes" id="UP000294887"/>
    </source>
</evidence>
<proteinExistence type="predicted"/>
<dbReference type="InterPro" id="IPR001638">
    <property type="entry name" value="Solute-binding_3/MltF_N"/>
</dbReference>
<protein>
    <submittedName>
        <fullName evidence="2">Amino acid ABC transporter substrate-binding protein (PAAT family)</fullName>
    </submittedName>
</protein>
<sequence length="233" mass="26295">MLSTSLQAETLKLGIVNLHPHMFLDENHEPKGAAIDYFKIVAKRMGLTDYVFEEYPLSRLVQRLEEASLDAALFLAKNPKRELIFQYPKLPYSEIKSGIVVNSSSALNQVSSEADLTGFKIGTIQNSFVSPMLTRNAVDLEPLPGVESPGKNLQKLAFNRLDAVYLPCYISLTSEITKLGMEDKFKVLNLPEPPIQIFTVFSPFVDSDFVEKYESAVYESDIELYKELVENYL</sequence>
<dbReference type="EMBL" id="SMFQ01000003">
    <property type="protein sequence ID" value="TCJ87686.1"/>
    <property type="molecule type" value="Genomic_DNA"/>
</dbReference>
<accession>A0A4R1F0F7</accession>
<dbReference type="Gene3D" id="3.40.190.10">
    <property type="entry name" value="Periplasmic binding protein-like II"/>
    <property type="match status" value="2"/>
</dbReference>
<dbReference type="Pfam" id="PF00497">
    <property type="entry name" value="SBP_bac_3"/>
    <property type="match status" value="1"/>
</dbReference>
<feature type="domain" description="Solute-binding protein family 3/N-terminal" evidence="1">
    <location>
        <begin position="17"/>
        <end position="148"/>
    </location>
</feature>
<keyword evidence="3" id="KW-1185">Reference proteome</keyword>